<gene>
    <name evidence="1" type="ORF">BYL167_LOCUS54651</name>
    <name evidence="3" type="ORF">GIL414_LOCUS64618</name>
    <name evidence="2" type="ORF">SMN809_LOCUS63054</name>
</gene>
<name>A0A8S3G159_9BILA</name>
<evidence type="ECO:0000313" key="4">
    <source>
        <dbReference type="Proteomes" id="UP000681720"/>
    </source>
</evidence>
<sequence length="43" mass="5169">MEEYYNVKIEEIQNDAKKLLPLQSRQDELMKINEQIKAAKFDL</sequence>
<feature type="non-terminal residue" evidence="3">
    <location>
        <position position="43"/>
    </location>
</feature>
<dbReference type="Proteomes" id="UP000681967">
    <property type="component" value="Unassembled WGS sequence"/>
</dbReference>
<reference evidence="3" key="1">
    <citation type="submission" date="2021-02" db="EMBL/GenBank/DDBJ databases">
        <authorList>
            <person name="Nowell W R."/>
        </authorList>
    </citation>
    <scope>NUCLEOTIDE SEQUENCE</scope>
</reference>
<dbReference type="Proteomes" id="UP000676336">
    <property type="component" value="Unassembled WGS sequence"/>
</dbReference>
<evidence type="ECO:0000313" key="2">
    <source>
        <dbReference type="EMBL" id="CAF5133021.1"/>
    </source>
</evidence>
<dbReference type="EMBL" id="CAJOBJ010280478">
    <property type="protein sequence ID" value="CAF5143321.1"/>
    <property type="molecule type" value="Genomic_DNA"/>
</dbReference>
<protein>
    <submittedName>
        <fullName evidence="3">Uncharacterized protein</fullName>
    </submittedName>
</protein>
<dbReference type="Proteomes" id="UP000681720">
    <property type="component" value="Unassembled WGS sequence"/>
</dbReference>
<dbReference type="EMBL" id="CAJOBI010268058">
    <property type="protein sequence ID" value="CAF5133021.1"/>
    <property type="molecule type" value="Genomic_DNA"/>
</dbReference>
<evidence type="ECO:0000313" key="1">
    <source>
        <dbReference type="EMBL" id="CAF4973158.1"/>
    </source>
</evidence>
<proteinExistence type="predicted"/>
<comment type="caution">
    <text evidence="3">The sequence shown here is derived from an EMBL/GenBank/DDBJ whole genome shotgun (WGS) entry which is preliminary data.</text>
</comment>
<accession>A0A8S3G159</accession>
<organism evidence="3 4">
    <name type="scientific">Rotaria magnacalcarata</name>
    <dbReference type="NCBI Taxonomy" id="392030"/>
    <lineage>
        <taxon>Eukaryota</taxon>
        <taxon>Metazoa</taxon>
        <taxon>Spiralia</taxon>
        <taxon>Gnathifera</taxon>
        <taxon>Rotifera</taxon>
        <taxon>Eurotatoria</taxon>
        <taxon>Bdelloidea</taxon>
        <taxon>Philodinida</taxon>
        <taxon>Philodinidae</taxon>
        <taxon>Rotaria</taxon>
    </lineage>
</organism>
<evidence type="ECO:0000313" key="3">
    <source>
        <dbReference type="EMBL" id="CAF5143321.1"/>
    </source>
</evidence>
<dbReference type="AlphaFoldDB" id="A0A8S3G159"/>
<dbReference type="EMBL" id="CAJOBH010194941">
    <property type="protein sequence ID" value="CAF4973158.1"/>
    <property type="molecule type" value="Genomic_DNA"/>
</dbReference>